<dbReference type="GO" id="GO:0003712">
    <property type="term" value="F:transcription coregulator activity"/>
    <property type="evidence" value="ECO:0000318"/>
    <property type="project" value="GO_Central"/>
</dbReference>
<feature type="compositionally biased region" description="Acidic residues" evidence="6">
    <location>
        <begin position="235"/>
        <end position="254"/>
    </location>
</feature>
<evidence type="ECO:0000313" key="7">
    <source>
        <dbReference type="EnsemblPlants" id="Bra005750.1-P"/>
    </source>
</evidence>
<dbReference type="STRING" id="51351.M4CNG2"/>
<dbReference type="Gramene" id="Bra005750.1">
    <property type="protein sequence ID" value="Bra005750.1-P"/>
    <property type="gene ID" value="Bra005750"/>
</dbReference>
<dbReference type="PANTHER" id="PTHR13208">
    <property type="entry name" value="MEDIATOR OF RNA POLYMERASE II TRANSCRIPTION SUBUNIT 4"/>
    <property type="match status" value="1"/>
</dbReference>
<dbReference type="GO" id="GO:0070847">
    <property type="term" value="C:core mediator complex"/>
    <property type="evidence" value="ECO:0000318"/>
    <property type="project" value="GO_Central"/>
</dbReference>
<reference evidence="7 8" key="1">
    <citation type="journal article" date="2011" name="Nat. Genet.">
        <title>The genome of the mesopolyploid crop species Brassica rapa.</title>
        <authorList>
            <consortium name="Brassica rapa Genome Sequencing Project Consortium"/>
            <person name="Wang X."/>
            <person name="Wang H."/>
            <person name="Wang J."/>
            <person name="Sun R."/>
            <person name="Wu J."/>
            <person name="Liu S."/>
            <person name="Bai Y."/>
            <person name="Mun J.H."/>
            <person name="Bancroft I."/>
            <person name="Cheng F."/>
            <person name="Huang S."/>
            <person name="Li X."/>
            <person name="Hua W."/>
            <person name="Wang J."/>
            <person name="Wang X."/>
            <person name="Freeling M."/>
            <person name="Pires J.C."/>
            <person name="Paterson A.H."/>
            <person name="Chalhoub B."/>
            <person name="Wang B."/>
            <person name="Hayward A."/>
            <person name="Sharpe A.G."/>
            <person name="Park B.S."/>
            <person name="Weisshaar B."/>
            <person name="Liu B."/>
            <person name="Li B."/>
            <person name="Liu B."/>
            <person name="Tong C."/>
            <person name="Song C."/>
            <person name="Duran C."/>
            <person name="Peng C."/>
            <person name="Geng C."/>
            <person name="Koh C."/>
            <person name="Lin C."/>
            <person name="Edwards D."/>
            <person name="Mu D."/>
            <person name="Shen D."/>
            <person name="Soumpourou E."/>
            <person name="Li F."/>
            <person name="Fraser F."/>
            <person name="Conant G."/>
            <person name="Lassalle G."/>
            <person name="King G.J."/>
            <person name="Bonnema G."/>
            <person name="Tang H."/>
            <person name="Wang H."/>
            <person name="Belcram H."/>
            <person name="Zhou H."/>
            <person name="Hirakawa H."/>
            <person name="Abe H."/>
            <person name="Guo H."/>
            <person name="Wang H."/>
            <person name="Jin H."/>
            <person name="Parkin I.A."/>
            <person name="Batley J."/>
            <person name="Kim J.S."/>
            <person name="Just J."/>
            <person name="Li J."/>
            <person name="Xu J."/>
            <person name="Deng J."/>
            <person name="Kim J.A."/>
            <person name="Li J."/>
            <person name="Yu J."/>
            <person name="Meng J."/>
            <person name="Wang J."/>
            <person name="Min J."/>
            <person name="Poulain J."/>
            <person name="Wang J."/>
            <person name="Hatakeyama K."/>
            <person name="Wu K."/>
            <person name="Wang L."/>
            <person name="Fang L."/>
            <person name="Trick M."/>
            <person name="Links M.G."/>
            <person name="Zhao M."/>
            <person name="Jin M."/>
            <person name="Ramchiary N."/>
            <person name="Drou N."/>
            <person name="Berkman P.J."/>
            <person name="Cai Q."/>
            <person name="Huang Q."/>
            <person name="Li R."/>
            <person name="Tabata S."/>
            <person name="Cheng S."/>
            <person name="Zhang S."/>
            <person name="Zhang S."/>
            <person name="Huang S."/>
            <person name="Sato S."/>
            <person name="Sun S."/>
            <person name="Kwon S.J."/>
            <person name="Choi S.R."/>
            <person name="Lee T.H."/>
            <person name="Fan W."/>
            <person name="Zhao X."/>
            <person name="Tan X."/>
            <person name="Xu X."/>
            <person name="Wang Y."/>
            <person name="Qiu Y."/>
            <person name="Yin Y."/>
            <person name="Li Y."/>
            <person name="Du Y."/>
            <person name="Liao Y."/>
            <person name="Lim Y."/>
            <person name="Narusaka Y."/>
            <person name="Wang Y."/>
            <person name="Wang Z."/>
            <person name="Li Z."/>
            <person name="Wang Z."/>
            <person name="Xiong Z."/>
            <person name="Zhang Z."/>
        </authorList>
    </citation>
    <scope>NUCLEOTIDE SEQUENCE [LARGE SCALE GENOMIC DNA]</scope>
    <source>
        <strain evidence="7 8">cv. Chiifu-401-42</strain>
    </source>
</reference>
<organism evidence="7 8">
    <name type="scientific">Brassica campestris</name>
    <name type="common">Field mustard</name>
    <dbReference type="NCBI Taxonomy" id="3711"/>
    <lineage>
        <taxon>Eukaryota</taxon>
        <taxon>Viridiplantae</taxon>
        <taxon>Streptophyta</taxon>
        <taxon>Embryophyta</taxon>
        <taxon>Tracheophyta</taxon>
        <taxon>Spermatophyta</taxon>
        <taxon>Magnoliopsida</taxon>
        <taxon>eudicotyledons</taxon>
        <taxon>Gunneridae</taxon>
        <taxon>Pentapetalae</taxon>
        <taxon>rosids</taxon>
        <taxon>malvids</taxon>
        <taxon>Brassicales</taxon>
        <taxon>Brassicaceae</taxon>
        <taxon>Brassiceae</taxon>
        <taxon>Brassica</taxon>
    </lineage>
</organism>
<dbReference type="PANTHER" id="PTHR13208:SF2">
    <property type="entry name" value="MEDIATOR OF RNA POLYMERASE II TRANSCRIPTION SUBUNIT 4"/>
    <property type="match status" value="1"/>
</dbReference>
<protein>
    <recommendedName>
        <fullName evidence="9">Mediator of RNA polymerase II transcription subunit 4</fullName>
    </recommendedName>
</protein>
<keyword evidence="4" id="KW-0804">Transcription</keyword>
<dbReference type="AlphaFoldDB" id="M4CNG2"/>
<evidence type="ECO:0008006" key="9">
    <source>
        <dbReference type="Google" id="ProtNLM"/>
    </source>
</evidence>
<evidence type="ECO:0000256" key="4">
    <source>
        <dbReference type="ARBA" id="ARBA00023163"/>
    </source>
</evidence>
<comment type="subcellular location">
    <subcellularLocation>
        <location evidence="1">Nucleus</location>
    </subcellularLocation>
</comment>
<dbReference type="eggNOG" id="ENOG502QQ6I">
    <property type="taxonomic scope" value="Eukaryota"/>
</dbReference>
<evidence type="ECO:0000256" key="2">
    <source>
        <dbReference type="ARBA" id="ARBA00009626"/>
    </source>
</evidence>
<evidence type="ECO:0000256" key="1">
    <source>
        <dbReference type="ARBA" id="ARBA00004123"/>
    </source>
</evidence>
<evidence type="ECO:0000256" key="3">
    <source>
        <dbReference type="ARBA" id="ARBA00023015"/>
    </source>
</evidence>
<accession>M4CNG2</accession>
<dbReference type="InParanoid" id="M4CNG2"/>
<proteinExistence type="inferred from homology"/>
<dbReference type="OMA" id="HAFSPWP"/>
<dbReference type="EnsemblPlants" id="Bra005750.1">
    <property type="protein sequence ID" value="Bra005750.1-P"/>
    <property type="gene ID" value="Bra005750"/>
</dbReference>
<evidence type="ECO:0000256" key="5">
    <source>
        <dbReference type="ARBA" id="ARBA00023242"/>
    </source>
</evidence>
<dbReference type="GO" id="GO:0006357">
    <property type="term" value="P:regulation of transcription by RNA polymerase II"/>
    <property type="evidence" value="ECO:0000318"/>
    <property type="project" value="GO_Central"/>
</dbReference>
<feature type="region of interest" description="Disordered" evidence="6">
    <location>
        <begin position="185"/>
        <end position="254"/>
    </location>
</feature>
<sequence length="254" mass="27541">MRRDTGKPVFPPPLRGLGSGLLLLFLSSDPPSSIYKPKGEVHCLSGGEDATASDRSISGEIRLNNRPWLSLRTKSHAFSPWPSNLFLILPISPPTDPDAPSKPASTSPRRVAASVASQLYTFADLDIGLPKTVENIEKKVEALIEPPPPESMMNLSAIQNLLPPNIEVPSGWKPGMPVELPKDWPMPPPGWKPGDPVVIPPAPRAQEQQQMLRPPPGLHRPPDVIQVRAVQLDILESDDSSDYSSDDASSDDGE</sequence>
<keyword evidence="3" id="KW-0805">Transcription regulation</keyword>
<comment type="similarity">
    <text evidence="2">Belongs to the Mediator complex subunit 4 family.</text>
</comment>
<evidence type="ECO:0000313" key="8">
    <source>
        <dbReference type="Proteomes" id="UP000011750"/>
    </source>
</evidence>
<name>M4CNG2_BRACM</name>
<dbReference type="InterPro" id="IPR019258">
    <property type="entry name" value="Mediator_Med4"/>
</dbReference>
<reference evidence="7" key="3">
    <citation type="submission" date="2023-03" db="UniProtKB">
        <authorList>
            <consortium name="EnsemblPlants"/>
        </authorList>
    </citation>
    <scope>IDENTIFICATION</scope>
    <source>
        <strain evidence="7">cv. Chiifu-401-42</strain>
    </source>
</reference>
<reference evidence="7 8" key="2">
    <citation type="journal article" date="2018" name="Hortic Res">
        <title>Improved Brassica rapa reference genome by single-molecule sequencing and chromosome conformation capture technologies.</title>
        <authorList>
            <person name="Zhang L."/>
            <person name="Cai X."/>
            <person name="Wu J."/>
            <person name="Liu M."/>
            <person name="Grob S."/>
            <person name="Cheng F."/>
            <person name="Liang J."/>
            <person name="Cai C."/>
            <person name="Liu Z."/>
            <person name="Liu B."/>
            <person name="Wang F."/>
            <person name="Li S."/>
            <person name="Liu F."/>
            <person name="Li X."/>
            <person name="Cheng L."/>
            <person name="Yang W."/>
            <person name="Li M.H."/>
            <person name="Grossniklaus U."/>
            <person name="Zheng H."/>
            <person name="Wang X."/>
        </authorList>
    </citation>
    <scope>NUCLEOTIDE SEQUENCE [LARGE SCALE GENOMIC DNA]</scope>
    <source>
        <strain evidence="7 8">cv. Chiifu-401-42</strain>
    </source>
</reference>
<dbReference type="Proteomes" id="UP000011750">
    <property type="component" value="Chromosome A03"/>
</dbReference>
<keyword evidence="5" id="KW-0539">Nucleus</keyword>
<dbReference type="GO" id="GO:0016592">
    <property type="term" value="C:mediator complex"/>
    <property type="evidence" value="ECO:0007669"/>
    <property type="project" value="InterPro"/>
</dbReference>
<evidence type="ECO:0000256" key="6">
    <source>
        <dbReference type="SAM" id="MobiDB-lite"/>
    </source>
</evidence>
<keyword evidence="8" id="KW-1185">Reference proteome</keyword>
<dbReference type="HOGENOM" id="CLU_1095604_0_0_1"/>